<dbReference type="PROSITE" id="PS51282">
    <property type="entry name" value="DWNN"/>
    <property type="match status" value="1"/>
</dbReference>
<dbReference type="EMBL" id="CAJNOG010000314">
    <property type="protein sequence ID" value="CAF1167346.1"/>
    <property type="molecule type" value="Genomic_DNA"/>
</dbReference>
<name>A0A814U0V8_9BILA</name>
<dbReference type="Gene3D" id="3.10.20.90">
    <property type="entry name" value="Phosphatidylinositol 3-kinase Catalytic Subunit, Chain A, domain 1"/>
    <property type="match status" value="1"/>
</dbReference>
<dbReference type="InterPro" id="IPR014891">
    <property type="entry name" value="DWNN_domain"/>
</dbReference>
<proteinExistence type="predicted"/>
<evidence type="ECO:0000259" key="2">
    <source>
        <dbReference type="PROSITE" id="PS51282"/>
    </source>
</evidence>
<dbReference type="Proteomes" id="UP000663881">
    <property type="component" value="Unassembled WGS sequence"/>
</dbReference>
<feature type="region of interest" description="Disordered" evidence="1">
    <location>
        <begin position="222"/>
        <end position="243"/>
    </location>
</feature>
<sequence>MYFIRYRCKSEKDFSLFPCNGIGCCVGDLKTFFKGKPGKTFKARRLIDETVFIIRDASTNKEYENDTDLIPRNTSVIVVKQMWTTFEPLTPETNQHQCDIPRKFRSKDSLRYMMKPTENVHQTIDPVYKRAANTFSSASVSPARFSHSYFVNKKNAILCDVNDSNLQELLSNKIQNSISTNHVGPVCSPSFSYSDNSFQQSPSTFVRDHGRKLNSVRSVQRFSPYRSPHDRANRQYTPKSASNIPPNQFVIAAQEVCRRLFMSGNMAVDCKNKPENNKISNC</sequence>
<dbReference type="Proteomes" id="UP000663845">
    <property type="component" value="Unassembled WGS sequence"/>
</dbReference>
<comment type="caution">
    <text evidence="3">The sequence shown here is derived from an EMBL/GenBank/DDBJ whole genome shotgun (WGS) entry which is preliminary data.</text>
</comment>
<feature type="compositionally biased region" description="Polar residues" evidence="1">
    <location>
        <begin position="234"/>
        <end position="243"/>
    </location>
</feature>
<organism evidence="3 6">
    <name type="scientific">Adineta steineri</name>
    <dbReference type="NCBI Taxonomy" id="433720"/>
    <lineage>
        <taxon>Eukaryota</taxon>
        <taxon>Metazoa</taxon>
        <taxon>Spiralia</taxon>
        <taxon>Gnathifera</taxon>
        <taxon>Rotifera</taxon>
        <taxon>Eurotatoria</taxon>
        <taxon>Bdelloidea</taxon>
        <taxon>Adinetida</taxon>
        <taxon>Adinetidae</taxon>
        <taxon>Adineta</taxon>
    </lineage>
</organism>
<dbReference type="AlphaFoldDB" id="A0A814U0V8"/>
<dbReference type="EMBL" id="CAJOAZ010003919">
    <property type="protein sequence ID" value="CAF4035043.1"/>
    <property type="molecule type" value="Genomic_DNA"/>
</dbReference>
<evidence type="ECO:0000313" key="5">
    <source>
        <dbReference type="EMBL" id="CAF4035043.1"/>
    </source>
</evidence>
<feature type="domain" description="DWNN" evidence="2">
    <location>
        <begin position="4"/>
        <end position="82"/>
    </location>
</feature>
<evidence type="ECO:0000256" key="1">
    <source>
        <dbReference type="SAM" id="MobiDB-lite"/>
    </source>
</evidence>
<gene>
    <name evidence="3" type="ORF">JYZ213_LOCUS25010</name>
    <name evidence="4" type="ORF">OKA104_LOCUS16867</name>
    <name evidence="5" type="ORF">OXD698_LOCUS31543</name>
</gene>
<accession>A0A814U0V8</accession>
<dbReference type="Proteomes" id="UP000663844">
    <property type="component" value="Unassembled WGS sequence"/>
</dbReference>
<evidence type="ECO:0000313" key="3">
    <source>
        <dbReference type="EMBL" id="CAF1167346.1"/>
    </source>
</evidence>
<evidence type="ECO:0000313" key="4">
    <source>
        <dbReference type="EMBL" id="CAF3771967.1"/>
    </source>
</evidence>
<protein>
    <recommendedName>
        <fullName evidence="2">DWNN domain-containing protein</fullName>
    </recommendedName>
</protein>
<dbReference type="GO" id="GO:0008270">
    <property type="term" value="F:zinc ion binding"/>
    <property type="evidence" value="ECO:0007669"/>
    <property type="project" value="InterPro"/>
</dbReference>
<reference evidence="3" key="1">
    <citation type="submission" date="2021-02" db="EMBL/GenBank/DDBJ databases">
        <authorList>
            <person name="Nowell W R."/>
        </authorList>
    </citation>
    <scope>NUCLEOTIDE SEQUENCE</scope>
</reference>
<evidence type="ECO:0000313" key="6">
    <source>
        <dbReference type="Proteomes" id="UP000663845"/>
    </source>
</evidence>
<dbReference type="SMART" id="SM01180">
    <property type="entry name" value="DWNN"/>
    <property type="match status" value="1"/>
</dbReference>
<dbReference type="EMBL" id="CAJOAY010000983">
    <property type="protein sequence ID" value="CAF3771967.1"/>
    <property type="molecule type" value="Genomic_DNA"/>
</dbReference>
<dbReference type="Pfam" id="PF08783">
    <property type="entry name" value="DWNN"/>
    <property type="match status" value="1"/>
</dbReference>